<keyword evidence="3" id="KW-1185">Reference proteome</keyword>
<dbReference type="Proteomes" id="UP000252167">
    <property type="component" value="Unassembled WGS sequence"/>
</dbReference>
<dbReference type="PANTHER" id="PTHR33990">
    <property type="entry name" value="PROTEIN YJDN-RELATED"/>
    <property type="match status" value="1"/>
</dbReference>
<evidence type="ECO:0000313" key="3">
    <source>
        <dbReference type="Proteomes" id="UP000252167"/>
    </source>
</evidence>
<name>A0A365YPJ9_9MICC</name>
<sequence>MQKLRVNLWMNGTGEEAGNFYADALPGSSMEVESRYPTEGLLDFQQPLAGQALTVAVYVRGQRITLVNADPDFTPNPSISLMLNFDPADYEGSVDAARADLDATWAKLSAGGQELMELGEYPYSPRYGWVQDKYNVSWQLILSGPEGDPRPFVMPSLLFGGAAQNRAAEAVAHYKEVFGAREGMFVTYPEPTGPAAAGSVMFSDFALDDDWVTAMDSGVEQDFSFTPGVSLEWPCDGQEELDRVWDAMSAVPEAEQCGWLADKFGVSWQIVPANLGELMSRPNAFEHMMGMKKLVIDEF</sequence>
<dbReference type="Pfam" id="PF06983">
    <property type="entry name" value="3-dmu-9_3-mt"/>
    <property type="match status" value="2"/>
</dbReference>
<dbReference type="InterPro" id="IPR028973">
    <property type="entry name" value="PhnB-like"/>
</dbReference>
<accession>A0A365YPJ9</accession>
<comment type="caution">
    <text evidence="2">The sequence shown here is derived from an EMBL/GenBank/DDBJ whole genome shotgun (WGS) entry which is preliminary data.</text>
</comment>
<dbReference type="Gene3D" id="3.30.720.100">
    <property type="match status" value="1"/>
</dbReference>
<proteinExistence type="predicted"/>
<organism evidence="2 3">
    <name type="scientific">Glutamicibacter soli</name>
    <dbReference type="NCBI Taxonomy" id="453836"/>
    <lineage>
        <taxon>Bacteria</taxon>
        <taxon>Bacillati</taxon>
        <taxon>Actinomycetota</taxon>
        <taxon>Actinomycetes</taxon>
        <taxon>Micrococcales</taxon>
        <taxon>Micrococcaceae</taxon>
        <taxon>Glutamicibacter</taxon>
    </lineage>
</organism>
<protein>
    <recommendedName>
        <fullName evidence="1">PhnB-like domain-containing protein</fullName>
    </recommendedName>
</protein>
<gene>
    <name evidence="2" type="ORF">C1H84_01200</name>
</gene>
<evidence type="ECO:0000259" key="1">
    <source>
        <dbReference type="Pfam" id="PF06983"/>
    </source>
</evidence>
<reference evidence="2 3" key="1">
    <citation type="submission" date="2018-01" db="EMBL/GenBank/DDBJ databases">
        <title>Glutamicibacter soli strain NHPC-3 Whole genome sequence and assembly.</title>
        <authorList>
            <person name="Choudhury P."/>
            <person name="Gupta D."/>
            <person name="Sengupta K."/>
            <person name="Jawed A."/>
            <person name="Sultana N."/>
            <person name="Saha P."/>
        </authorList>
    </citation>
    <scope>NUCLEOTIDE SEQUENCE [LARGE SCALE GENOMIC DNA]</scope>
    <source>
        <strain evidence="2 3">NHPC-3</strain>
    </source>
</reference>
<evidence type="ECO:0000313" key="2">
    <source>
        <dbReference type="EMBL" id="RBM03953.1"/>
    </source>
</evidence>
<dbReference type="CDD" id="cd06588">
    <property type="entry name" value="PhnB_like"/>
    <property type="match status" value="2"/>
</dbReference>
<feature type="domain" description="PhnB-like" evidence="1">
    <location>
        <begin position="153"/>
        <end position="271"/>
    </location>
</feature>
<dbReference type="SUPFAM" id="SSF54593">
    <property type="entry name" value="Glyoxalase/Bleomycin resistance protein/Dihydroxybiphenyl dioxygenase"/>
    <property type="match status" value="2"/>
</dbReference>
<dbReference type="Gene3D" id="3.10.180.10">
    <property type="entry name" value="2,3-Dihydroxybiphenyl 1,2-Dioxygenase, domain 1"/>
    <property type="match status" value="1"/>
</dbReference>
<dbReference type="RefSeq" id="WP_113606334.1">
    <property type="nucleotide sequence ID" value="NZ_POAF01000001.1"/>
</dbReference>
<dbReference type="Gene3D" id="3.30.720.110">
    <property type="match status" value="1"/>
</dbReference>
<feature type="domain" description="PhnB-like" evidence="1">
    <location>
        <begin position="3"/>
        <end position="141"/>
    </location>
</feature>
<dbReference type="EMBL" id="POAF01000001">
    <property type="protein sequence ID" value="RBM03953.1"/>
    <property type="molecule type" value="Genomic_DNA"/>
</dbReference>
<dbReference type="InterPro" id="IPR029068">
    <property type="entry name" value="Glyas_Bleomycin-R_OHBP_Dase"/>
</dbReference>
<dbReference type="AlphaFoldDB" id="A0A365YPJ9"/>